<accession>A0ABP9YZ83</accession>
<comment type="caution">
    <text evidence="5">The sequence shown here is derived from an EMBL/GenBank/DDBJ whole genome shotgun (WGS) entry which is preliminary data.</text>
</comment>
<gene>
    <name evidence="5" type="ORF">MFLAVUS_005611</name>
</gene>
<evidence type="ECO:0000313" key="5">
    <source>
        <dbReference type="EMBL" id="GAA5812161.1"/>
    </source>
</evidence>
<dbReference type="EMBL" id="BAABUK010000012">
    <property type="protein sequence ID" value="GAA5812161.1"/>
    <property type="molecule type" value="Genomic_DNA"/>
</dbReference>
<dbReference type="Proteomes" id="UP001473302">
    <property type="component" value="Unassembled WGS sequence"/>
</dbReference>
<evidence type="ECO:0000313" key="6">
    <source>
        <dbReference type="Proteomes" id="UP001473302"/>
    </source>
</evidence>
<evidence type="ECO:0000256" key="3">
    <source>
        <dbReference type="ARBA" id="ARBA00022833"/>
    </source>
</evidence>
<protein>
    <recommendedName>
        <fullName evidence="4">CHHC U11-48K-type domain-containing protein</fullName>
    </recommendedName>
</protein>
<dbReference type="Pfam" id="PF05253">
    <property type="entry name" value="zf-U11-48K"/>
    <property type="match status" value="1"/>
</dbReference>
<name>A0ABP9YZ83_9FUNG</name>
<evidence type="ECO:0000259" key="4">
    <source>
        <dbReference type="PROSITE" id="PS51800"/>
    </source>
</evidence>
<dbReference type="InterPro" id="IPR022776">
    <property type="entry name" value="TRM13/UPF0224_CHHC_Znf_dom"/>
</dbReference>
<keyword evidence="2" id="KW-0863">Zinc-finger</keyword>
<keyword evidence="6" id="KW-1185">Reference proteome</keyword>
<sequence>MNNRHSQLVLISKKVEKANDQINQVISKLGWTRKELQEWRNQQKKLVICPFDKRHYVSSRNMKEHYRRCLLKSRGTKVAKLKMLNIENLKSAKSEPNMEGYKNRIDTMTAVQQPGYIEELEAIPTIAEKCQAYDQMIQRSNLLRKDHHHTNLVLSDEIDRQVLAKKKSQLQQQQQQQQQQSKKSKKYRVKMKINTPTEIQRELIQAYMQQYK</sequence>
<dbReference type="PROSITE" id="PS51800">
    <property type="entry name" value="ZF_CHHC_U11_48K"/>
    <property type="match status" value="1"/>
</dbReference>
<evidence type="ECO:0000256" key="2">
    <source>
        <dbReference type="ARBA" id="ARBA00022771"/>
    </source>
</evidence>
<proteinExistence type="predicted"/>
<reference evidence="5 6" key="1">
    <citation type="submission" date="2024-04" db="EMBL/GenBank/DDBJ databases">
        <title>genome sequences of Mucor flavus KT1a and Helicostylum pulchrum KT1b strains isolated from the surface of a dry-aged beef.</title>
        <authorList>
            <person name="Toyotome T."/>
            <person name="Hosono M."/>
            <person name="Torimaru M."/>
            <person name="Fukuda K."/>
            <person name="Mikami N."/>
        </authorList>
    </citation>
    <scope>NUCLEOTIDE SEQUENCE [LARGE SCALE GENOMIC DNA]</scope>
    <source>
        <strain evidence="5 6">KT1a</strain>
    </source>
</reference>
<keyword evidence="1" id="KW-0479">Metal-binding</keyword>
<organism evidence="5 6">
    <name type="scientific">Mucor flavus</name>
    <dbReference type="NCBI Taxonomy" id="439312"/>
    <lineage>
        <taxon>Eukaryota</taxon>
        <taxon>Fungi</taxon>
        <taxon>Fungi incertae sedis</taxon>
        <taxon>Mucoromycota</taxon>
        <taxon>Mucoromycotina</taxon>
        <taxon>Mucoromycetes</taxon>
        <taxon>Mucorales</taxon>
        <taxon>Mucorineae</taxon>
        <taxon>Mucoraceae</taxon>
        <taxon>Mucor</taxon>
    </lineage>
</organism>
<feature type="domain" description="CHHC U11-48K-type" evidence="4">
    <location>
        <begin position="46"/>
        <end position="73"/>
    </location>
</feature>
<evidence type="ECO:0000256" key="1">
    <source>
        <dbReference type="ARBA" id="ARBA00022723"/>
    </source>
</evidence>
<dbReference type="InterPro" id="IPR036236">
    <property type="entry name" value="Znf_C2H2_sf"/>
</dbReference>
<dbReference type="SUPFAM" id="SSF57667">
    <property type="entry name" value="beta-beta-alpha zinc fingers"/>
    <property type="match status" value="1"/>
</dbReference>
<keyword evidence="3" id="KW-0862">Zinc</keyword>